<feature type="coiled-coil region" evidence="1">
    <location>
        <begin position="464"/>
        <end position="491"/>
    </location>
</feature>
<dbReference type="SUPFAM" id="SSF48452">
    <property type="entry name" value="TPR-like"/>
    <property type="match status" value="1"/>
</dbReference>
<feature type="chain" id="PRO_5012618569" description="Tetratricopeptide repeat protein" evidence="2">
    <location>
        <begin position="26"/>
        <end position="580"/>
    </location>
</feature>
<keyword evidence="1" id="KW-0175">Coiled coil</keyword>
<sequence>MKLLKLALAGLVGFLLLCGPHPASGADSRDPAIAAGQAALKQGMEAAKRKNWPLAVKRYTEAQKRIHLSPQIMHNLALAHAQMGNELLADVWFRAYLGAVPQAANADEVRAEIARLEKAADDKVQLLFKQAEDLAELLPVQGKDKWDIGRRAEAFQEIASEKVEVGDFKGADEDLLKAKQCRAAEVAGFYGYLEYLESKNARFAETLAEIGDVEGASFIHDKMKDTGRRKSLEAKILEGAVRLGDLDQVKRLLDKQYLPEYDLGYIEISLAFAKKDDIETARAVAKKEPVAGVRLAEYLLSRGRISEAVEIAASAGDRIRAMIIRGEVEKAFQRLLAGAGDENSRLTPEYIFKILSDIIKDSVYLGDSRTTQRADQLVREFFKNGAPTAEPGQKYFPAREKKNGYVNEMIAVGKAYLVVENGTTNDAVKLIKTQIHTFEGRRDLCDFAIRRNKLAAAERIADSFAESRERIEFLRQVLAAYESKNDRANAERLTKKLAGLLADVQLGWDPENPGREFVVNAWTDAAYEFSPYSVFSDLQAEIADCKKDRDSEDIPWCVAMTGRFIGKGLIKIRFLDRIYR</sequence>
<dbReference type="EMBL" id="MWAK01000043">
    <property type="protein sequence ID" value="OPZ93131.1"/>
    <property type="molecule type" value="Genomic_DNA"/>
</dbReference>
<proteinExistence type="predicted"/>
<gene>
    <name evidence="3" type="ORF">BWY73_00473</name>
</gene>
<evidence type="ECO:0000256" key="2">
    <source>
        <dbReference type="SAM" id="SignalP"/>
    </source>
</evidence>
<dbReference type="InterPro" id="IPR011990">
    <property type="entry name" value="TPR-like_helical_dom_sf"/>
</dbReference>
<accession>A0A1V5MJY3</accession>
<dbReference type="AlphaFoldDB" id="A0A1V5MJY3"/>
<evidence type="ECO:0008006" key="4">
    <source>
        <dbReference type="Google" id="ProtNLM"/>
    </source>
</evidence>
<organism evidence="3">
    <name type="scientific">candidate division TA06 bacterium ADurb.Bin417</name>
    <dbReference type="NCBI Taxonomy" id="1852828"/>
    <lineage>
        <taxon>Bacteria</taxon>
        <taxon>Bacteria division TA06</taxon>
    </lineage>
</organism>
<keyword evidence="2" id="KW-0732">Signal</keyword>
<dbReference type="Proteomes" id="UP000485484">
    <property type="component" value="Unassembled WGS sequence"/>
</dbReference>
<name>A0A1V5MJY3_UNCT6</name>
<protein>
    <recommendedName>
        <fullName evidence="4">Tetratricopeptide repeat protein</fullName>
    </recommendedName>
</protein>
<comment type="caution">
    <text evidence="3">The sequence shown here is derived from an EMBL/GenBank/DDBJ whole genome shotgun (WGS) entry which is preliminary data.</text>
</comment>
<feature type="signal peptide" evidence="2">
    <location>
        <begin position="1"/>
        <end position="25"/>
    </location>
</feature>
<reference evidence="3" key="1">
    <citation type="submission" date="2017-02" db="EMBL/GenBank/DDBJ databases">
        <title>Delving into the versatile metabolic prowess of the omnipresent phylum Bacteroidetes.</title>
        <authorList>
            <person name="Nobu M.K."/>
            <person name="Mei R."/>
            <person name="Narihiro T."/>
            <person name="Kuroda K."/>
            <person name="Liu W.-T."/>
        </authorList>
    </citation>
    <scope>NUCLEOTIDE SEQUENCE</scope>
    <source>
        <strain evidence="3">ADurb.Bin417</strain>
    </source>
</reference>
<evidence type="ECO:0000313" key="3">
    <source>
        <dbReference type="EMBL" id="OPZ93131.1"/>
    </source>
</evidence>
<evidence type="ECO:0000256" key="1">
    <source>
        <dbReference type="SAM" id="Coils"/>
    </source>
</evidence>